<dbReference type="Proteomes" id="UP000238534">
    <property type="component" value="Unassembled WGS sequence"/>
</dbReference>
<dbReference type="PROSITE" id="PS52016">
    <property type="entry name" value="TONB_DEPENDENT_REC_3"/>
    <property type="match status" value="1"/>
</dbReference>
<feature type="chain" id="PRO_5015449869" evidence="10">
    <location>
        <begin position="23"/>
        <end position="954"/>
    </location>
</feature>
<keyword evidence="3 8" id="KW-1134">Transmembrane beta strand</keyword>
<gene>
    <name evidence="13" type="ORF">CQ022_09030</name>
    <name evidence="14" type="ORF">CQ033_02700</name>
</gene>
<evidence type="ECO:0000256" key="9">
    <source>
        <dbReference type="RuleBase" id="RU003357"/>
    </source>
</evidence>
<keyword evidence="4 8" id="KW-0812">Transmembrane</keyword>
<evidence type="ECO:0000313" key="13">
    <source>
        <dbReference type="EMBL" id="PRB86374.1"/>
    </source>
</evidence>
<feature type="signal peptide" evidence="10">
    <location>
        <begin position="1"/>
        <end position="22"/>
    </location>
</feature>
<keyword evidence="6 8" id="KW-0472">Membrane</keyword>
<keyword evidence="5 9" id="KW-0798">TonB box</keyword>
<evidence type="ECO:0000313" key="15">
    <source>
        <dbReference type="Proteomes" id="UP000238325"/>
    </source>
</evidence>
<dbReference type="InterPro" id="IPR036942">
    <property type="entry name" value="Beta-barrel_TonB_sf"/>
</dbReference>
<dbReference type="OrthoDB" id="9768177at2"/>
<dbReference type="EMBL" id="PCPP01000001">
    <property type="protein sequence ID" value="PRB86374.1"/>
    <property type="molecule type" value="Genomic_DNA"/>
</dbReference>
<evidence type="ECO:0000256" key="4">
    <source>
        <dbReference type="ARBA" id="ARBA00022692"/>
    </source>
</evidence>
<sequence>MNVKLYVLSAGAMFFLGQTAFAQKVKKDTARSKEIDEVVVVGYRNTTKKTAVTSVATVDSKTIENRPNSNVLNIVQGQLAGVNITASTGQPGAKPTVVIRGVGTFNGNTDPLYVIDGFPSNSDNFRSINPNDIETFSVLKDASAIAQYGSRGSNGVIMITTKKGGYNENMRIRYSTQFGVSMLQDPKYNYASSKELLTMQKGFGVGLGAEMTDEQIANYNIDTNWRKVFFRPAVTQSHDLSIESGGKNISSYTSVGYLNQDGILKTTGLKRFTVRNNINGKSSDDRFRYSLVTGLGFSKNNEAILDGGAINRNYVLGAYQSAPYVSPSLYQSGKQLYDLYKSDGTLLYTPLMLMDKLVNYDNLTEEIRLDMASNLSYKITNDLTAKMRTSGQFLNTRFTQSEYPLSFNAFLFKGAQEFSGFEDVNQRREFLFNNLWQLDYSKTIGKHSFSLSGYAEYNYSQWDATNFRQRGLDPKTFVPGTGSGYITDTPNNDFYVPQTAVFKLKLNMISYFGSFTYDFNKKYGVEGFVRRDGTSRFASDRQWGTFWSVGGRWNIDQEAFMQNVKFVDVFKLRASYGTQGNQRIVDTDVNTNIPSVYAGLNPPRFTNIYSVTNNTYNGSQGYAITFGDGNLRWETTKQYNAGVDFELFKRRLRGSFDYYNKKTTELYMPDPAAPVLGTLSVVRNTDASIVNKGIEVSLAYDIVKNKEKDLSLTFRINGSINTQKIDGIKSGGGRISEGTEPQYITANGGLLREPFVYKYLGVNPANGNLLFEDINGNPTENPTAADRRLYGKNNLPKYQGGFGVDFNYRNFFASTTFTFVAEVVRYDYDLESLYSSDNLASFTVDKDLQNAWTISNVNTDVPSLKAANLGLQGHSDRFLKDASYLRMRNVQIGYRLPQRFLKDIFINSLSVTLQAENLFTISKWKGFDPESPRTYDQQKYPTPRIVTLGFDIKF</sequence>
<evidence type="ECO:0000256" key="7">
    <source>
        <dbReference type="ARBA" id="ARBA00023237"/>
    </source>
</evidence>
<evidence type="ECO:0000256" key="6">
    <source>
        <dbReference type="ARBA" id="ARBA00023136"/>
    </source>
</evidence>
<evidence type="ECO:0000259" key="12">
    <source>
        <dbReference type="Pfam" id="PF07715"/>
    </source>
</evidence>
<dbReference type="NCBIfam" id="TIGR04056">
    <property type="entry name" value="OMP_RagA_SusC"/>
    <property type="match status" value="1"/>
</dbReference>
<evidence type="ECO:0000256" key="8">
    <source>
        <dbReference type="PROSITE-ProRule" id="PRU01360"/>
    </source>
</evidence>
<dbReference type="NCBIfam" id="TIGR04057">
    <property type="entry name" value="SusC_RagA_signa"/>
    <property type="match status" value="1"/>
</dbReference>
<dbReference type="Gene3D" id="2.40.170.20">
    <property type="entry name" value="TonB-dependent receptor, beta-barrel domain"/>
    <property type="match status" value="1"/>
</dbReference>
<dbReference type="Gene3D" id="2.170.130.10">
    <property type="entry name" value="TonB-dependent receptor, plug domain"/>
    <property type="match status" value="1"/>
</dbReference>
<name>A0A2S9D0W6_CHRCI</name>
<evidence type="ECO:0000256" key="10">
    <source>
        <dbReference type="SAM" id="SignalP"/>
    </source>
</evidence>
<feature type="domain" description="TonB-dependent receptor-like beta-barrel" evidence="11">
    <location>
        <begin position="352"/>
        <end position="918"/>
    </location>
</feature>
<dbReference type="GO" id="GO:0009279">
    <property type="term" value="C:cell outer membrane"/>
    <property type="evidence" value="ECO:0007669"/>
    <property type="project" value="UniProtKB-SubCell"/>
</dbReference>
<feature type="domain" description="TonB-dependent receptor plug" evidence="12">
    <location>
        <begin position="48"/>
        <end position="156"/>
    </location>
</feature>
<reference evidence="15 16" key="1">
    <citation type="submission" date="2017-09" db="EMBL/GenBank/DDBJ databases">
        <title>Genomic, metabolic, and phenotypic characteristics of bacterial isolates from the natural microbiome of the model nematode Caenorhabditis elegans.</title>
        <authorList>
            <person name="Zimmermann J."/>
            <person name="Obeng N."/>
            <person name="Yang W."/>
            <person name="Obeng O."/>
            <person name="Kissoyan K."/>
            <person name="Pees B."/>
            <person name="Dirksen P."/>
            <person name="Hoppner M."/>
            <person name="Franke A."/>
            <person name="Rosenstiel P."/>
            <person name="Leippe M."/>
            <person name="Dierking K."/>
            <person name="Kaleta C."/>
            <person name="Schulenburg H."/>
        </authorList>
    </citation>
    <scope>NUCLEOTIDE SEQUENCE [LARGE SCALE GENOMIC DNA]</scope>
    <source>
        <strain evidence="13 16">MYb25</strain>
        <strain evidence="14 15">MYb44</strain>
    </source>
</reference>
<evidence type="ECO:0000313" key="14">
    <source>
        <dbReference type="EMBL" id="PRB92127.1"/>
    </source>
</evidence>
<dbReference type="RefSeq" id="WP_105681090.1">
    <property type="nucleotide sequence ID" value="NZ_JBBGZD010000001.1"/>
</dbReference>
<evidence type="ECO:0000256" key="2">
    <source>
        <dbReference type="ARBA" id="ARBA00022448"/>
    </source>
</evidence>
<keyword evidence="7 8" id="KW-0998">Cell outer membrane</keyword>
<dbReference type="AlphaFoldDB" id="A0A2S9D0W6"/>
<dbReference type="Proteomes" id="UP000238325">
    <property type="component" value="Unassembled WGS sequence"/>
</dbReference>
<dbReference type="InterPro" id="IPR023996">
    <property type="entry name" value="TonB-dep_OMP_SusC/RagA"/>
</dbReference>
<evidence type="ECO:0000259" key="11">
    <source>
        <dbReference type="Pfam" id="PF00593"/>
    </source>
</evidence>
<dbReference type="InterPro" id="IPR037066">
    <property type="entry name" value="Plug_dom_sf"/>
</dbReference>
<dbReference type="EMBL" id="PCPH01000001">
    <property type="protein sequence ID" value="PRB92127.1"/>
    <property type="molecule type" value="Genomic_DNA"/>
</dbReference>
<evidence type="ECO:0000256" key="5">
    <source>
        <dbReference type="ARBA" id="ARBA00023077"/>
    </source>
</evidence>
<dbReference type="Pfam" id="PF00593">
    <property type="entry name" value="TonB_dep_Rec_b-barrel"/>
    <property type="match status" value="1"/>
</dbReference>
<evidence type="ECO:0000256" key="3">
    <source>
        <dbReference type="ARBA" id="ARBA00022452"/>
    </source>
</evidence>
<protein>
    <submittedName>
        <fullName evidence="13">SusC/RagA family TonB-linked outer membrane protein</fullName>
    </submittedName>
</protein>
<keyword evidence="10" id="KW-0732">Signal</keyword>
<accession>A0A2S9D0W6</accession>
<keyword evidence="2 8" id="KW-0813">Transport</keyword>
<evidence type="ECO:0000313" key="16">
    <source>
        <dbReference type="Proteomes" id="UP000238534"/>
    </source>
</evidence>
<keyword evidence="15" id="KW-1185">Reference proteome</keyword>
<dbReference type="InterPro" id="IPR023997">
    <property type="entry name" value="TonB-dep_OMP_SusC/RagA_CS"/>
</dbReference>
<evidence type="ECO:0000256" key="1">
    <source>
        <dbReference type="ARBA" id="ARBA00004571"/>
    </source>
</evidence>
<dbReference type="Pfam" id="PF07715">
    <property type="entry name" value="Plug"/>
    <property type="match status" value="1"/>
</dbReference>
<comment type="similarity">
    <text evidence="8 9">Belongs to the TonB-dependent receptor family.</text>
</comment>
<comment type="caution">
    <text evidence="13">The sequence shown here is derived from an EMBL/GenBank/DDBJ whole genome shotgun (WGS) entry which is preliminary data.</text>
</comment>
<proteinExistence type="inferred from homology"/>
<organism evidence="13 16">
    <name type="scientific">Chryseobacterium culicis</name>
    <dbReference type="NCBI Taxonomy" id="680127"/>
    <lineage>
        <taxon>Bacteria</taxon>
        <taxon>Pseudomonadati</taxon>
        <taxon>Bacteroidota</taxon>
        <taxon>Flavobacteriia</taxon>
        <taxon>Flavobacteriales</taxon>
        <taxon>Weeksellaceae</taxon>
        <taxon>Chryseobacterium group</taxon>
        <taxon>Chryseobacterium</taxon>
    </lineage>
</organism>
<dbReference type="InterPro" id="IPR012910">
    <property type="entry name" value="Plug_dom"/>
</dbReference>
<comment type="subcellular location">
    <subcellularLocation>
        <location evidence="1 8">Cell outer membrane</location>
        <topology evidence="1 8">Multi-pass membrane protein</topology>
    </subcellularLocation>
</comment>
<dbReference type="InterPro" id="IPR000531">
    <property type="entry name" value="Beta-barrel_TonB"/>
</dbReference>
<dbReference type="InterPro" id="IPR039426">
    <property type="entry name" value="TonB-dep_rcpt-like"/>
</dbReference>
<dbReference type="SUPFAM" id="SSF56935">
    <property type="entry name" value="Porins"/>
    <property type="match status" value="1"/>
</dbReference>